<dbReference type="InterPro" id="IPR033749">
    <property type="entry name" value="Polyprenyl_synt_CS"/>
</dbReference>
<organism evidence="7 8">
    <name type="scientific">Georgenia alba</name>
    <dbReference type="NCBI Taxonomy" id="2233858"/>
    <lineage>
        <taxon>Bacteria</taxon>
        <taxon>Bacillati</taxon>
        <taxon>Actinomycetota</taxon>
        <taxon>Actinomycetes</taxon>
        <taxon>Micrococcales</taxon>
        <taxon>Bogoriellaceae</taxon>
        <taxon>Georgenia</taxon>
    </lineage>
</organism>
<evidence type="ECO:0000313" key="7">
    <source>
        <dbReference type="EMBL" id="MFC7406979.1"/>
    </source>
</evidence>
<dbReference type="Proteomes" id="UP001596455">
    <property type="component" value="Unassembled WGS sequence"/>
</dbReference>
<dbReference type="PANTHER" id="PTHR12001">
    <property type="entry name" value="GERANYLGERANYL PYROPHOSPHATE SYNTHASE"/>
    <property type="match status" value="1"/>
</dbReference>
<dbReference type="SFLD" id="SFLDG01017">
    <property type="entry name" value="Polyprenyl_Transferase_Like"/>
    <property type="match status" value="1"/>
</dbReference>
<dbReference type="PANTHER" id="PTHR12001:SF69">
    <property type="entry name" value="ALL TRANS-POLYPRENYL-DIPHOSPHATE SYNTHASE PDSS1"/>
    <property type="match status" value="1"/>
</dbReference>
<evidence type="ECO:0000313" key="8">
    <source>
        <dbReference type="Proteomes" id="UP001596455"/>
    </source>
</evidence>
<comment type="cofactor">
    <cofactor evidence="1">
        <name>Mg(2+)</name>
        <dbReference type="ChEBI" id="CHEBI:18420"/>
    </cofactor>
</comment>
<gene>
    <name evidence="7" type="ORF">ACFQQL_17820</name>
</gene>
<proteinExistence type="inferred from homology"/>
<dbReference type="EC" id="2.5.1.-" evidence="7"/>
<evidence type="ECO:0000256" key="2">
    <source>
        <dbReference type="ARBA" id="ARBA00006706"/>
    </source>
</evidence>
<evidence type="ECO:0000256" key="6">
    <source>
        <dbReference type="RuleBase" id="RU004466"/>
    </source>
</evidence>
<dbReference type="SUPFAM" id="SSF48576">
    <property type="entry name" value="Terpenoid synthases"/>
    <property type="match status" value="1"/>
</dbReference>
<reference evidence="8" key="1">
    <citation type="journal article" date="2019" name="Int. J. Syst. Evol. Microbiol.">
        <title>The Global Catalogue of Microorganisms (GCM) 10K type strain sequencing project: providing services to taxonomists for standard genome sequencing and annotation.</title>
        <authorList>
            <consortium name="The Broad Institute Genomics Platform"/>
            <consortium name="The Broad Institute Genome Sequencing Center for Infectious Disease"/>
            <person name="Wu L."/>
            <person name="Ma J."/>
        </authorList>
    </citation>
    <scope>NUCLEOTIDE SEQUENCE [LARGE SCALE GENOMIC DNA]</scope>
    <source>
        <strain evidence="8">JCM 1490</strain>
    </source>
</reference>
<dbReference type="PROSITE" id="PS00444">
    <property type="entry name" value="POLYPRENYL_SYNTHASE_2"/>
    <property type="match status" value="1"/>
</dbReference>
<evidence type="ECO:0000256" key="1">
    <source>
        <dbReference type="ARBA" id="ARBA00001946"/>
    </source>
</evidence>
<name>A0ABW2QD53_9MICO</name>
<dbReference type="Gene3D" id="1.10.600.10">
    <property type="entry name" value="Farnesyl Diphosphate Synthase"/>
    <property type="match status" value="1"/>
</dbReference>
<evidence type="ECO:0000256" key="5">
    <source>
        <dbReference type="ARBA" id="ARBA00022842"/>
    </source>
</evidence>
<dbReference type="SFLD" id="SFLDS00005">
    <property type="entry name" value="Isoprenoid_Synthase_Type_I"/>
    <property type="match status" value="1"/>
</dbReference>
<comment type="similarity">
    <text evidence="2 6">Belongs to the FPP/GGPP synthase family.</text>
</comment>
<dbReference type="InterPro" id="IPR000092">
    <property type="entry name" value="Polyprenyl_synt"/>
</dbReference>
<comment type="caution">
    <text evidence="7">The sequence shown here is derived from an EMBL/GenBank/DDBJ whole genome shotgun (WGS) entry which is preliminary data.</text>
</comment>
<dbReference type="RefSeq" id="WP_382396519.1">
    <property type="nucleotide sequence ID" value="NZ_JBHTCQ010000005.1"/>
</dbReference>
<sequence length="336" mass="35962">MTTTPMLPLGDEALEERLHPVLDHVEHELREAVVGADRLVDPATAHLAAAGGKRLRPLLTLLAAELGGGQNEQVRAAAVAVELTHLATLYHDDVMDSATMRRGAPTAHEVWGNSVAILTGDLLFARASRIIASLGAEAVRVHAETFERLCLGQLHETMGPVDGEDAVAHYLQVLADKTGSLIATSARYGATFSDAPPEIARMLMRYGQKVGVAFQLADDVIDLSDDSATTGKTPGTDLREGVDTMPVLLLRQRQATGALDASGVAVLDRLRAEELSSEETLRSLVADLRAHEVVAEARSLAERWAHDAVAELDPLPESSVKDAFTAFARLLVDRLA</sequence>
<keyword evidence="5" id="KW-0460">Magnesium</keyword>
<evidence type="ECO:0000256" key="4">
    <source>
        <dbReference type="ARBA" id="ARBA00022723"/>
    </source>
</evidence>
<keyword evidence="4" id="KW-0479">Metal-binding</keyword>
<dbReference type="CDD" id="cd00685">
    <property type="entry name" value="Trans_IPPS_HT"/>
    <property type="match status" value="1"/>
</dbReference>
<accession>A0ABW2QD53</accession>
<dbReference type="EMBL" id="JBHTCQ010000005">
    <property type="protein sequence ID" value="MFC7406979.1"/>
    <property type="molecule type" value="Genomic_DNA"/>
</dbReference>
<keyword evidence="8" id="KW-1185">Reference proteome</keyword>
<dbReference type="InterPro" id="IPR008949">
    <property type="entry name" value="Isoprenoid_synthase_dom_sf"/>
</dbReference>
<keyword evidence="3 6" id="KW-0808">Transferase</keyword>
<evidence type="ECO:0000256" key="3">
    <source>
        <dbReference type="ARBA" id="ARBA00022679"/>
    </source>
</evidence>
<protein>
    <submittedName>
        <fullName evidence="7">Polyprenyl synthetase family protein</fullName>
        <ecNumber evidence="7">2.5.1.-</ecNumber>
    </submittedName>
</protein>
<dbReference type="GO" id="GO:0016740">
    <property type="term" value="F:transferase activity"/>
    <property type="evidence" value="ECO:0007669"/>
    <property type="project" value="UniProtKB-KW"/>
</dbReference>
<dbReference type="Pfam" id="PF00348">
    <property type="entry name" value="polyprenyl_synt"/>
    <property type="match status" value="1"/>
</dbReference>